<evidence type="ECO:0000256" key="1">
    <source>
        <dbReference type="SAM" id="Phobius"/>
    </source>
</evidence>
<keyword evidence="1" id="KW-0472">Membrane</keyword>
<feature type="domain" description="TadE-like" evidence="2">
    <location>
        <begin position="13"/>
        <end position="54"/>
    </location>
</feature>
<evidence type="ECO:0000313" key="4">
    <source>
        <dbReference type="Proteomes" id="UP001596045"/>
    </source>
</evidence>
<keyword evidence="1" id="KW-0812">Transmembrane</keyword>
<organism evidence="3 4">
    <name type="scientific">Paraherbaspirillum soli</name>
    <dbReference type="NCBI Taxonomy" id="631222"/>
    <lineage>
        <taxon>Bacteria</taxon>
        <taxon>Pseudomonadati</taxon>
        <taxon>Pseudomonadota</taxon>
        <taxon>Betaproteobacteria</taxon>
        <taxon>Burkholderiales</taxon>
        <taxon>Oxalobacteraceae</taxon>
        <taxon>Paraherbaspirillum</taxon>
    </lineage>
</organism>
<dbReference type="Proteomes" id="UP001596045">
    <property type="component" value="Unassembled WGS sequence"/>
</dbReference>
<protein>
    <submittedName>
        <fullName evidence="3">TadE/TadG family type IV pilus assembly protein</fullName>
    </submittedName>
</protein>
<name>A0ABW0MBS2_9BURK</name>
<dbReference type="Pfam" id="PF07811">
    <property type="entry name" value="TadE"/>
    <property type="match status" value="1"/>
</dbReference>
<sequence length="200" mass="21278">MNRQQRLRPACAGIAAIEFALILPLLLLLALPIVDLARAIQANMILINISREGANIASRSAQLDSVSSQNVMNALAATTPPLDMSKQGMVYITKVMGHLQAGVVRNVILEQYRWTGNPGYAPASTVWTCASWANDGSCSGIPANPDNAGTANTMTGLLADGDVVYAVEAFYNFNTMYAGLNLGFGKLPAIGPNLYSKTIF</sequence>
<accession>A0ABW0MBS2</accession>
<feature type="transmembrane region" description="Helical" evidence="1">
    <location>
        <begin position="12"/>
        <end position="34"/>
    </location>
</feature>
<dbReference type="InterPro" id="IPR012495">
    <property type="entry name" value="TadE-like_dom"/>
</dbReference>
<evidence type="ECO:0000313" key="3">
    <source>
        <dbReference type="EMBL" id="MFC5475284.1"/>
    </source>
</evidence>
<comment type="caution">
    <text evidence="3">The sequence shown here is derived from an EMBL/GenBank/DDBJ whole genome shotgun (WGS) entry which is preliminary data.</text>
</comment>
<keyword evidence="1" id="KW-1133">Transmembrane helix</keyword>
<gene>
    <name evidence="3" type="ORF">ACFPM8_15090</name>
</gene>
<proteinExistence type="predicted"/>
<keyword evidence="4" id="KW-1185">Reference proteome</keyword>
<dbReference type="RefSeq" id="WP_378998427.1">
    <property type="nucleotide sequence ID" value="NZ_JBHSMT010000026.1"/>
</dbReference>
<evidence type="ECO:0000259" key="2">
    <source>
        <dbReference type="Pfam" id="PF07811"/>
    </source>
</evidence>
<reference evidence="4" key="1">
    <citation type="journal article" date="2019" name="Int. J. Syst. Evol. Microbiol.">
        <title>The Global Catalogue of Microorganisms (GCM) 10K type strain sequencing project: providing services to taxonomists for standard genome sequencing and annotation.</title>
        <authorList>
            <consortium name="The Broad Institute Genomics Platform"/>
            <consortium name="The Broad Institute Genome Sequencing Center for Infectious Disease"/>
            <person name="Wu L."/>
            <person name="Ma J."/>
        </authorList>
    </citation>
    <scope>NUCLEOTIDE SEQUENCE [LARGE SCALE GENOMIC DNA]</scope>
    <source>
        <strain evidence="4">JCM 17066</strain>
    </source>
</reference>
<dbReference type="EMBL" id="JBHSMT010000026">
    <property type="protein sequence ID" value="MFC5475284.1"/>
    <property type="molecule type" value="Genomic_DNA"/>
</dbReference>